<proteinExistence type="predicted"/>
<protein>
    <submittedName>
        <fullName evidence="1">Uncharacterized protein</fullName>
    </submittedName>
</protein>
<sequence length="1011" mass="113401">MQIQRSTSTPSSIDRPQSNLSNRPLSRASIVPTLRPSSSLGHSRPISRLSQRPASRHSQRPASRQSHHAPAHSQISTKVSGLIHTLVTQITGITNENDPENHKIACDYANKHLELGMLGISGVVGISWDMKRADAHLIGLVKKAKIHSYDGLASVIDTTYKRLKEHVERNVDLDAEVKASRLPDHLQFLAALSLPPDQSTHEFAKLHLQRVYNPPKPPGPLTWAEILAVEPFHGQHWEGVYGLPPGSTVEGWEVQSGGSSPSLSPWDDDADDLSRDDGSDSLSLAGSLNSMQLEEKAGPLRIEGGRVDNPDVLKDVPEFYKHRQAFEDLQARQYWRPEWRIPADLDRPFSLGDHSTLAPSLDKVQKGSALGIFGAIAHEKYIPEHYAIREVLMGLQNFENLMFTWVDSGEHLLSYQPSKSPRLMHLTLDSQRSIISAFAHLATTLQHLRRFVSTVFVKATERSKSDEDKISYILNFRRRNSRTLEAFAEAVDFEVRRFDAWCSAREEDICRAQASSTITEQPLVVSLLSLEKSVRDEFGTTFDTLKSILEDVTKKASTSRRYQVHFAKSSITDSSAIPIWDLTEVQNNVPPAVITTHLLNALLYAVREQDLMGEITIAATLMRVFSKSAEPVWSIIGAWIRDGMLIHDLSTLGAPMAPEDDGRNGQGGINDEFFIEDNEMPLLDPDFWMEGCTLRNDGNGVSQVLPVFVEHVAQDVLSAGKAVGLLRVLGGDPQPEDSGDADKDAALVDASVGWKRFEVLIQESGSSRGGDGETIILPTSAEALSRIVHEDLHPRYLSTQKALTKVLLGDCELEYHLNVMEDCYFMRRGDVMNHFLDSLFAKMDSQQAWFDFHFLNSAFRDVVEMSYRRWIDPSLVRLSFQDSPDKATTGSVRGLDPLFVEYAVPFPLTYICGPKTIQSYSSIFVWLTQIKRARSLLENTVLRGSGLTSKDAHQQAEMKVFYALRNKLSWFVNTLLDYVSTYVIQIEVRNFHRRLQEVKSLDEIIQLHNEQ</sequence>
<gene>
    <name evidence="1" type="ORF">BDM02DRAFT_3110132</name>
</gene>
<accession>A0ACB6ZPD4</accession>
<evidence type="ECO:0000313" key="2">
    <source>
        <dbReference type="Proteomes" id="UP000886501"/>
    </source>
</evidence>
<organism evidence="1 2">
    <name type="scientific">Thelephora ganbajun</name>
    <name type="common">Ganba fungus</name>
    <dbReference type="NCBI Taxonomy" id="370292"/>
    <lineage>
        <taxon>Eukaryota</taxon>
        <taxon>Fungi</taxon>
        <taxon>Dikarya</taxon>
        <taxon>Basidiomycota</taxon>
        <taxon>Agaricomycotina</taxon>
        <taxon>Agaricomycetes</taxon>
        <taxon>Thelephorales</taxon>
        <taxon>Thelephoraceae</taxon>
        <taxon>Thelephora</taxon>
    </lineage>
</organism>
<name>A0ACB6ZPD4_THEGA</name>
<dbReference type="Proteomes" id="UP000886501">
    <property type="component" value="Unassembled WGS sequence"/>
</dbReference>
<keyword evidence="2" id="KW-1185">Reference proteome</keyword>
<reference evidence="1" key="1">
    <citation type="submission" date="2019-10" db="EMBL/GenBank/DDBJ databases">
        <authorList>
            <consortium name="DOE Joint Genome Institute"/>
            <person name="Kuo A."/>
            <person name="Miyauchi S."/>
            <person name="Kiss E."/>
            <person name="Drula E."/>
            <person name="Kohler A."/>
            <person name="Sanchez-Garcia M."/>
            <person name="Andreopoulos B."/>
            <person name="Barry K.W."/>
            <person name="Bonito G."/>
            <person name="Buee M."/>
            <person name="Carver A."/>
            <person name="Chen C."/>
            <person name="Cichocki N."/>
            <person name="Clum A."/>
            <person name="Culley D."/>
            <person name="Crous P.W."/>
            <person name="Fauchery L."/>
            <person name="Girlanda M."/>
            <person name="Hayes R."/>
            <person name="Keri Z."/>
            <person name="Labutti K."/>
            <person name="Lipzen A."/>
            <person name="Lombard V."/>
            <person name="Magnuson J."/>
            <person name="Maillard F."/>
            <person name="Morin E."/>
            <person name="Murat C."/>
            <person name="Nolan M."/>
            <person name="Ohm R."/>
            <person name="Pangilinan J."/>
            <person name="Pereira M."/>
            <person name="Perotto S."/>
            <person name="Peter M."/>
            <person name="Riley R."/>
            <person name="Sitrit Y."/>
            <person name="Stielow B."/>
            <person name="Szollosi G."/>
            <person name="Zifcakova L."/>
            <person name="Stursova M."/>
            <person name="Spatafora J.W."/>
            <person name="Tedersoo L."/>
            <person name="Vaario L.-M."/>
            <person name="Yamada A."/>
            <person name="Yan M."/>
            <person name="Wang P."/>
            <person name="Xu J."/>
            <person name="Bruns T."/>
            <person name="Baldrian P."/>
            <person name="Vilgalys R."/>
            <person name="Henrissat B."/>
            <person name="Grigoriev I.V."/>
            <person name="Hibbett D."/>
            <person name="Nagy L.G."/>
            <person name="Martin F.M."/>
        </authorList>
    </citation>
    <scope>NUCLEOTIDE SEQUENCE</scope>
    <source>
        <strain evidence="1">P2</strain>
    </source>
</reference>
<reference evidence="1" key="2">
    <citation type="journal article" date="2020" name="Nat. Commun.">
        <title>Large-scale genome sequencing of mycorrhizal fungi provides insights into the early evolution of symbiotic traits.</title>
        <authorList>
            <person name="Miyauchi S."/>
            <person name="Kiss E."/>
            <person name="Kuo A."/>
            <person name="Drula E."/>
            <person name="Kohler A."/>
            <person name="Sanchez-Garcia M."/>
            <person name="Morin E."/>
            <person name="Andreopoulos B."/>
            <person name="Barry K.W."/>
            <person name="Bonito G."/>
            <person name="Buee M."/>
            <person name="Carver A."/>
            <person name="Chen C."/>
            <person name="Cichocki N."/>
            <person name="Clum A."/>
            <person name="Culley D."/>
            <person name="Crous P.W."/>
            <person name="Fauchery L."/>
            <person name="Girlanda M."/>
            <person name="Hayes R.D."/>
            <person name="Keri Z."/>
            <person name="LaButti K."/>
            <person name="Lipzen A."/>
            <person name="Lombard V."/>
            <person name="Magnuson J."/>
            <person name="Maillard F."/>
            <person name="Murat C."/>
            <person name="Nolan M."/>
            <person name="Ohm R.A."/>
            <person name="Pangilinan J."/>
            <person name="Pereira M.F."/>
            <person name="Perotto S."/>
            <person name="Peter M."/>
            <person name="Pfister S."/>
            <person name="Riley R."/>
            <person name="Sitrit Y."/>
            <person name="Stielow J.B."/>
            <person name="Szollosi G."/>
            <person name="Zifcakova L."/>
            <person name="Stursova M."/>
            <person name="Spatafora J.W."/>
            <person name="Tedersoo L."/>
            <person name="Vaario L.M."/>
            <person name="Yamada A."/>
            <person name="Yan M."/>
            <person name="Wang P."/>
            <person name="Xu J."/>
            <person name="Bruns T."/>
            <person name="Baldrian P."/>
            <person name="Vilgalys R."/>
            <person name="Dunand C."/>
            <person name="Henrissat B."/>
            <person name="Grigoriev I.V."/>
            <person name="Hibbett D."/>
            <person name="Nagy L.G."/>
            <person name="Martin F.M."/>
        </authorList>
    </citation>
    <scope>NUCLEOTIDE SEQUENCE</scope>
    <source>
        <strain evidence="1">P2</strain>
    </source>
</reference>
<dbReference type="EMBL" id="MU117973">
    <property type="protein sequence ID" value="KAF9651695.1"/>
    <property type="molecule type" value="Genomic_DNA"/>
</dbReference>
<comment type="caution">
    <text evidence="1">The sequence shown here is derived from an EMBL/GenBank/DDBJ whole genome shotgun (WGS) entry which is preliminary data.</text>
</comment>
<evidence type="ECO:0000313" key="1">
    <source>
        <dbReference type="EMBL" id="KAF9651695.1"/>
    </source>
</evidence>